<reference evidence="2" key="1">
    <citation type="journal article" date="2023" name="Nat. Plants">
        <title>Single-cell RNA sequencing provides a high-resolution roadmap for understanding the multicellular compartmentation of specialized metabolism.</title>
        <authorList>
            <person name="Sun S."/>
            <person name="Shen X."/>
            <person name="Li Y."/>
            <person name="Li Y."/>
            <person name="Wang S."/>
            <person name="Li R."/>
            <person name="Zhang H."/>
            <person name="Shen G."/>
            <person name="Guo B."/>
            <person name="Wei J."/>
            <person name="Xu J."/>
            <person name="St-Pierre B."/>
            <person name="Chen S."/>
            <person name="Sun C."/>
        </authorList>
    </citation>
    <scope>NUCLEOTIDE SEQUENCE [LARGE SCALE GENOMIC DNA]</scope>
</reference>
<dbReference type="EMBL" id="CM044706">
    <property type="protein sequence ID" value="KAI5656985.1"/>
    <property type="molecule type" value="Genomic_DNA"/>
</dbReference>
<gene>
    <name evidence="1" type="ORF">M9H77_25778</name>
</gene>
<keyword evidence="2" id="KW-1185">Reference proteome</keyword>
<protein>
    <submittedName>
        <fullName evidence="1">Uncharacterized protein</fullName>
    </submittedName>
</protein>
<organism evidence="1 2">
    <name type="scientific">Catharanthus roseus</name>
    <name type="common">Madagascar periwinkle</name>
    <name type="synonym">Vinca rosea</name>
    <dbReference type="NCBI Taxonomy" id="4058"/>
    <lineage>
        <taxon>Eukaryota</taxon>
        <taxon>Viridiplantae</taxon>
        <taxon>Streptophyta</taxon>
        <taxon>Embryophyta</taxon>
        <taxon>Tracheophyta</taxon>
        <taxon>Spermatophyta</taxon>
        <taxon>Magnoliopsida</taxon>
        <taxon>eudicotyledons</taxon>
        <taxon>Gunneridae</taxon>
        <taxon>Pentapetalae</taxon>
        <taxon>asterids</taxon>
        <taxon>lamiids</taxon>
        <taxon>Gentianales</taxon>
        <taxon>Apocynaceae</taxon>
        <taxon>Rauvolfioideae</taxon>
        <taxon>Vinceae</taxon>
        <taxon>Catharanthinae</taxon>
        <taxon>Catharanthus</taxon>
    </lineage>
</organism>
<sequence>MKKVPLDPYLHLYLLLFRYGWRTDDDCTSNAKPTSDVTRENANADRTTKSHRDSFSFKWLKKSHMPIFDGSSDPEKAEKWINKMERSFEVLKTPKEEGLLPEIHRLLLAVESRNYHEAFRRSICIESEMARNAKSSYEKRQKTLGSSKPVQRNAKTEQEARHFIRSDTEGRTFRSRRGQNGGRTSAHGNAIVTPAAPLGWTTPTWTTPIGGPTREPSLLDSMPATGPPQWPFTAGLHQWASMQQQ</sequence>
<name>A0ACC0A9B9_CATRO</name>
<evidence type="ECO:0000313" key="2">
    <source>
        <dbReference type="Proteomes" id="UP001060085"/>
    </source>
</evidence>
<comment type="caution">
    <text evidence="1">The sequence shown here is derived from an EMBL/GenBank/DDBJ whole genome shotgun (WGS) entry which is preliminary data.</text>
</comment>
<proteinExistence type="predicted"/>
<dbReference type="Proteomes" id="UP001060085">
    <property type="component" value="Linkage Group LG06"/>
</dbReference>
<evidence type="ECO:0000313" key="1">
    <source>
        <dbReference type="EMBL" id="KAI5656985.1"/>
    </source>
</evidence>
<accession>A0ACC0A9B9</accession>